<feature type="binding site" evidence="6">
    <location>
        <position position="86"/>
    </location>
    <ligand>
        <name>substrate</name>
    </ligand>
</feature>
<dbReference type="GO" id="GO:0046872">
    <property type="term" value="F:metal ion binding"/>
    <property type="evidence" value="ECO:0007669"/>
    <property type="project" value="UniProtKB-UniRule"/>
</dbReference>
<dbReference type="InterPro" id="IPR036005">
    <property type="entry name" value="Creatinase/aminopeptidase-like"/>
</dbReference>
<feature type="binding site" evidence="6">
    <location>
        <position position="244"/>
    </location>
    <ligand>
        <name>a divalent metal cation</name>
        <dbReference type="ChEBI" id="CHEBI:60240"/>
        <label>2</label>
        <note>catalytic</note>
    </ligand>
</feature>
<dbReference type="InterPro" id="IPR002467">
    <property type="entry name" value="Pept_M24A_MAP1"/>
</dbReference>
<evidence type="ECO:0000313" key="10">
    <source>
        <dbReference type="Proteomes" id="UP000176897"/>
    </source>
</evidence>
<dbReference type="GO" id="GO:0006508">
    <property type="term" value="P:proteolysis"/>
    <property type="evidence" value="ECO:0007669"/>
    <property type="project" value="UniProtKB-KW"/>
</dbReference>
<keyword evidence="3 6" id="KW-0645">Protease</keyword>
<feature type="domain" description="Peptidase M24" evidence="8">
    <location>
        <begin position="14"/>
        <end position="109"/>
    </location>
</feature>
<feature type="binding site" evidence="6">
    <location>
        <position position="147"/>
    </location>
    <ligand>
        <name>a divalent metal cation</name>
        <dbReference type="ChEBI" id="CHEBI:60240"/>
        <label>1</label>
    </ligand>
</feature>
<comment type="similarity">
    <text evidence="6">Belongs to the peptidase M24A family. Methionine aminopeptidase type 1 subfamily.</text>
</comment>
<evidence type="ECO:0000256" key="7">
    <source>
        <dbReference type="SAM" id="MobiDB-lite"/>
    </source>
</evidence>
<feature type="binding site" evidence="6">
    <location>
        <position position="104"/>
    </location>
    <ligand>
        <name>a divalent metal cation</name>
        <dbReference type="ChEBI" id="CHEBI:60240"/>
        <label>1</label>
    </ligand>
</feature>
<dbReference type="PANTHER" id="PTHR43330">
    <property type="entry name" value="METHIONINE AMINOPEPTIDASE"/>
    <property type="match status" value="1"/>
</dbReference>
<evidence type="ECO:0000313" key="9">
    <source>
        <dbReference type="EMBL" id="OGL81729.1"/>
    </source>
</evidence>
<feature type="binding site" evidence="6">
    <location>
        <position position="147"/>
    </location>
    <ligand>
        <name>a divalent metal cation</name>
        <dbReference type="ChEBI" id="CHEBI:60240"/>
        <label>2</label>
        <note>catalytic</note>
    </ligand>
</feature>
<protein>
    <recommendedName>
        <fullName evidence="6">Methionine aminopeptidase</fullName>
        <shortName evidence="6">MAP</shortName>
        <shortName evidence="6">MetAP</shortName>
        <ecNumber evidence="6">3.4.11.18</ecNumber>
    </recommendedName>
    <alternativeName>
        <fullName evidence="6">Peptidase M</fullName>
    </alternativeName>
</protein>
<feature type="binding site" evidence="6">
    <location>
        <position position="217"/>
    </location>
    <ligand>
        <name>substrate</name>
    </ligand>
</feature>
<accession>A0A1F7UTZ9</accession>
<comment type="catalytic activity">
    <reaction evidence="6">
        <text>Release of N-terminal amino acids, preferentially methionine, from peptides and arylamides.</text>
        <dbReference type="EC" id="3.4.11.18"/>
    </reaction>
</comment>
<proteinExistence type="inferred from homology"/>
<feature type="binding site" evidence="6">
    <location>
        <position position="275"/>
    </location>
    <ligand>
        <name>a divalent metal cation</name>
        <dbReference type="ChEBI" id="CHEBI:60240"/>
        <label>1</label>
    </ligand>
</feature>
<dbReference type="EC" id="3.4.11.18" evidence="6"/>
<evidence type="ECO:0000256" key="1">
    <source>
        <dbReference type="ARBA" id="ARBA00002521"/>
    </source>
</evidence>
<evidence type="ECO:0000256" key="4">
    <source>
        <dbReference type="ARBA" id="ARBA00022723"/>
    </source>
</evidence>
<comment type="subunit">
    <text evidence="6">Monomer.</text>
</comment>
<dbReference type="GO" id="GO:0004239">
    <property type="term" value="F:initiator methionyl aminopeptidase activity"/>
    <property type="evidence" value="ECO:0007669"/>
    <property type="project" value="UniProtKB-UniRule"/>
</dbReference>
<comment type="caution">
    <text evidence="9">The sequence shown here is derived from an EMBL/GenBank/DDBJ whole genome shotgun (WGS) entry which is preliminary data.</text>
</comment>
<comment type="function">
    <text evidence="1 6">Removes the N-terminal methionine from nascent proteins. The N-terminal methionine is often cleaved when the second residue in the primary sequence is small and uncharged (Met-Ala-, Cys, Gly, Pro, Ser, Thr, or Val). Requires deformylation of the N(alpha)-formylated initiator methionine before it can be hydrolyzed.</text>
</comment>
<dbReference type="AlphaFoldDB" id="A0A1F7UTZ9"/>
<dbReference type="HAMAP" id="MF_01974">
    <property type="entry name" value="MetAP_1"/>
    <property type="match status" value="1"/>
</dbReference>
<dbReference type="GO" id="GO:0005829">
    <property type="term" value="C:cytosol"/>
    <property type="evidence" value="ECO:0007669"/>
    <property type="project" value="TreeGrafter"/>
</dbReference>
<feature type="domain" description="Peptidase M24" evidence="8">
    <location>
        <begin position="143"/>
        <end position="281"/>
    </location>
</feature>
<dbReference type="Gene3D" id="3.90.230.10">
    <property type="entry name" value="Creatinase/methionine aminopeptidase superfamily"/>
    <property type="match status" value="1"/>
</dbReference>
<sequence length="290" mass="31720">MNHGVTIKTPEELELIRKGGKKLGNILDRLCKMVKPSVTTEELDVAAERMIREAGGEPAFKGYTTRLGLIPFSTTICACLNNEVVHAPAVPSRMIKEGDLVKIDIGMRWPVRPSPGLRPSSPAGRGASKHFPSPSGRGEGEGGLFTDTARTVIVGKVDKKVRELVKVTEKALKIGIKQVRAGRRVSHIAKAVEKYIEKFGFGIVRDLVGHGVGYKVHEPPEVPNFWEEGFPDCVLEEGMVIAIEPMVNLGGWRVKVQPDGWTIVTVDGKPSAHFEHTVIVRKRGAEIVTK</sequence>
<name>A0A1F7UTZ9_9BACT</name>
<feature type="binding site" evidence="6">
    <location>
        <position position="210"/>
    </location>
    <ligand>
        <name>a divalent metal cation</name>
        <dbReference type="ChEBI" id="CHEBI:60240"/>
        <label>2</label>
        <note>catalytic</note>
    </ligand>
</feature>
<dbReference type="GO" id="GO:0070006">
    <property type="term" value="F:metalloaminopeptidase activity"/>
    <property type="evidence" value="ECO:0007669"/>
    <property type="project" value="UniProtKB-UniRule"/>
</dbReference>
<organism evidence="9 10">
    <name type="scientific">Candidatus Uhrbacteria bacterium RIFCSPLOWO2_01_FULL_47_24</name>
    <dbReference type="NCBI Taxonomy" id="1802401"/>
    <lineage>
        <taxon>Bacteria</taxon>
        <taxon>Candidatus Uhriibacteriota</taxon>
    </lineage>
</organism>
<dbReference type="SUPFAM" id="SSF55920">
    <property type="entry name" value="Creatinase/aminopeptidase"/>
    <property type="match status" value="2"/>
</dbReference>
<dbReference type="STRING" id="1802401.A3B21_04415"/>
<keyword evidence="5 6" id="KW-0378">Hydrolase</keyword>
<reference evidence="9 10" key="1">
    <citation type="journal article" date="2016" name="Nat. Commun.">
        <title>Thousands of microbial genomes shed light on interconnected biogeochemical processes in an aquifer system.</title>
        <authorList>
            <person name="Anantharaman K."/>
            <person name="Brown C.T."/>
            <person name="Hug L.A."/>
            <person name="Sharon I."/>
            <person name="Castelle C.J."/>
            <person name="Probst A.J."/>
            <person name="Thomas B.C."/>
            <person name="Singh A."/>
            <person name="Wilkins M.J."/>
            <person name="Karaoz U."/>
            <person name="Brodie E.L."/>
            <person name="Williams K.H."/>
            <person name="Hubbard S.S."/>
            <person name="Banfield J.F."/>
        </authorList>
    </citation>
    <scope>NUCLEOTIDE SEQUENCE [LARGE SCALE GENOMIC DNA]</scope>
</reference>
<dbReference type="CDD" id="cd01086">
    <property type="entry name" value="MetAP1"/>
    <property type="match status" value="1"/>
</dbReference>
<evidence type="ECO:0000256" key="2">
    <source>
        <dbReference type="ARBA" id="ARBA00022438"/>
    </source>
</evidence>
<gene>
    <name evidence="6" type="primary">map</name>
    <name evidence="9" type="ORF">A3B21_04415</name>
</gene>
<evidence type="ECO:0000256" key="6">
    <source>
        <dbReference type="HAMAP-Rule" id="MF_01974"/>
    </source>
</evidence>
<comment type="cofactor">
    <cofactor evidence="6">
        <name>Co(2+)</name>
        <dbReference type="ChEBI" id="CHEBI:48828"/>
    </cofactor>
    <cofactor evidence="6">
        <name>Zn(2+)</name>
        <dbReference type="ChEBI" id="CHEBI:29105"/>
    </cofactor>
    <cofactor evidence="6">
        <name>Mn(2+)</name>
        <dbReference type="ChEBI" id="CHEBI:29035"/>
    </cofactor>
    <cofactor evidence="6">
        <name>Fe(2+)</name>
        <dbReference type="ChEBI" id="CHEBI:29033"/>
    </cofactor>
    <text evidence="6">Binds 2 divalent metal cations per subunit. Has a high-affinity and a low affinity metal-binding site. The true nature of the physiological cofactor is under debate. The enzyme is active with cobalt, zinc, manganese or divalent iron ions. Most likely, methionine aminopeptidases function as mononuclear Fe(2+)-metalloproteases under physiological conditions, and the catalytically relevant metal-binding site has been assigned to the histidine-containing high-affinity site.</text>
</comment>
<evidence type="ECO:0000256" key="3">
    <source>
        <dbReference type="ARBA" id="ARBA00022670"/>
    </source>
</evidence>
<evidence type="ECO:0000259" key="8">
    <source>
        <dbReference type="Pfam" id="PF00557"/>
    </source>
</evidence>
<dbReference type="EMBL" id="MGEJ01000003">
    <property type="protein sequence ID" value="OGL81729.1"/>
    <property type="molecule type" value="Genomic_DNA"/>
</dbReference>
<evidence type="ECO:0000256" key="5">
    <source>
        <dbReference type="ARBA" id="ARBA00022801"/>
    </source>
</evidence>
<keyword evidence="4 6" id="KW-0479">Metal-binding</keyword>
<dbReference type="InterPro" id="IPR000994">
    <property type="entry name" value="Pept_M24"/>
</dbReference>
<dbReference type="Pfam" id="PF00557">
    <property type="entry name" value="Peptidase_M24"/>
    <property type="match status" value="2"/>
</dbReference>
<keyword evidence="2 6" id="KW-0031">Aminopeptidase</keyword>
<dbReference type="PANTHER" id="PTHR43330:SF27">
    <property type="entry name" value="METHIONINE AMINOPEPTIDASE"/>
    <property type="match status" value="1"/>
</dbReference>
<dbReference type="Proteomes" id="UP000176897">
    <property type="component" value="Unassembled WGS sequence"/>
</dbReference>
<feature type="region of interest" description="Disordered" evidence="7">
    <location>
        <begin position="112"/>
        <end position="144"/>
    </location>
</feature>
<feature type="binding site" evidence="6">
    <location>
        <position position="275"/>
    </location>
    <ligand>
        <name>a divalent metal cation</name>
        <dbReference type="ChEBI" id="CHEBI:60240"/>
        <label>2</label>
        <note>catalytic</note>
    </ligand>
</feature>